<protein>
    <submittedName>
        <fullName evidence="1">Sulfate permease family protein</fullName>
    </submittedName>
</protein>
<proteinExistence type="predicted"/>
<dbReference type="AlphaFoldDB" id="T0ZPV4"/>
<accession>T0ZPV4</accession>
<feature type="non-terminal residue" evidence="1">
    <location>
        <position position="1"/>
    </location>
</feature>
<dbReference type="Gene3D" id="3.30.750.24">
    <property type="entry name" value="STAS domain"/>
    <property type="match status" value="1"/>
</dbReference>
<dbReference type="SUPFAM" id="SSF52091">
    <property type="entry name" value="SpoIIaa-like"/>
    <property type="match status" value="1"/>
</dbReference>
<organism evidence="1">
    <name type="scientific">mine drainage metagenome</name>
    <dbReference type="NCBI Taxonomy" id="410659"/>
    <lineage>
        <taxon>unclassified sequences</taxon>
        <taxon>metagenomes</taxon>
        <taxon>ecological metagenomes</taxon>
    </lineage>
</organism>
<dbReference type="InterPro" id="IPR052706">
    <property type="entry name" value="Membrane-Transporter-like"/>
</dbReference>
<dbReference type="EMBL" id="AUZX01014569">
    <property type="protein sequence ID" value="EQD31840.1"/>
    <property type="molecule type" value="Genomic_DNA"/>
</dbReference>
<evidence type="ECO:0000313" key="1">
    <source>
        <dbReference type="EMBL" id="EQD31840.1"/>
    </source>
</evidence>
<dbReference type="PANTHER" id="PTHR43310:SF1">
    <property type="entry name" value="SULFATE TRANSPORTER YBAR-RELATED"/>
    <property type="match status" value="1"/>
</dbReference>
<sequence length="118" mass="13613">WQHAKNMELRIMTEEHGWKVYDLHGSLFFASTQNFLALFNPQDDPDEVVIDFRNARVKDHSALEAIDLLAGRYTQLGKTLHLRHLSPDCLELLDKAKGMIEVNVLEDPFYHPADNRLG</sequence>
<comment type="caution">
    <text evidence="1">The sequence shown here is derived from an EMBL/GenBank/DDBJ whole genome shotgun (WGS) entry which is preliminary data.</text>
</comment>
<dbReference type="PANTHER" id="PTHR43310">
    <property type="entry name" value="SULFATE TRANSPORTER YBAR-RELATED"/>
    <property type="match status" value="1"/>
</dbReference>
<dbReference type="InterPro" id="IPR036513">
    <property type="entry name" value="STAS_dom_sf"/>
</dbReference>
<reference evidence="1" key="1">
    <citation type="submission" date="2013-08" db="EMBL/GenBank/DDBJ databases">
        <authorList>
            <person name="Mendez C."/>
            <person name="Richter M."/>
            <person name="Ferrer M."/>
            <person name="Sanchez J."/>
        </authorList>
    </citation>
    <scope>NUCLEOTIDE SEQUENCE</scope>
</reference>
<name>T0ZPV4_9ZZZZ</name>
<dbReference type="CDD" id="cd07042">
    <property type="entry name" value="STAS_SulP_like_sulfate_transporter"/>
    <property type="match status" value="1"/>
</dbReference>
<gene>
    <name evidence="1" type="ORF">B1A_19733</name>
</gene>
<reference evidence="1" key="2">
    <citation type="journal article" date="2014" name="ISME J.">
        <title>Microbial stratification in low pH oxic and suboxic macroscopic growths along an acid mine drainage.</title>
        <authorList>
            <person name="Mendez-Garcia C."/>
            <person name="Mesa V."/>
            <person name="Sprenger R.R."/>
            <person name="Richter M."/>
            <person name="Diez M.S."/>
            <person name="Solano J."/>
            <person name="Bargiela R."/>
            <person name="Golyshina O.V."/>
            <person name="Manteca A."/>
            <person name="Ramos J.L."/>
            <person name="Gallego J.R."/>
            <person name="Llorente I."/>
            <person name="Martins Dos Santos V.A."/>
            <person name="Jensen O.N."/>
            <person name="Pelaez A.I."/>
            <person name="Sanchez J."/>
            <person name="Ferrer M."/>
        </authorList>
    </citation>
    <scope>NUCLEOTIDE SEQUENCE</scope>
</reference>